<evidence type="ECO:0000313" key="7">
    <source>
        <dbReference type="Proteomes" id="UP000242146"/>
    </source>
</evidence>
<feature type="region of interest" description="Disordered" evidence="4">
    <location>
        <begin position="237"/>
        <end position="326"/>
    </location>
</feature>
<gene>
    <name evidence="6" type="ORF">DM01DRAFT_1338627</name>
</gene>
<dbReference type="GO" id="GO:0006974">
    <property type="term" value="P:DNA damage response"/>
    <property type="evidence" value="ECO:0007669"/>
    <property type="project" value="UniProtKB-KW"/>
</dbReference>
<feature type="compositionally biased region" description="Polar residues" evidence="4">
    <location>
        <begin position="156"/>
        <end position="166"/>
    </location>
</feature>
<reference evidence="6 7" key="1">
    <citation type="submission" date="2016-07" db="EMBL/GenBank/DDBJ databases">
        <title>Pervasive Adenine N6-methylation of Active Genes in Fungi.</title>
        <authorList>
            <consortium name="DOE Joint Genome Institute"/>
            <person name="Mondo S.J."/>
            <person name="Dannebaum R.O."/>
            <person name="Kuo R.C."/>
            <person name="Labutti K."/>
            <person name="Haridas S."/>
            <person name="Kuo A."/>
            <person name="Salamov A."/>
            <person name="Ahrendt S.R."/>
            <person name="Lipzen A."/>
            <person name="Sullivan W."/>
            <person name="Andreopoulos W.B."/>
            <person name="Clum A."/>
            <person name="Lindquist E."/>
            <person name="Daum C."/>
            <person name="Ramamoorthy G.K."/>
            <person name="Gryganskyi A."/>
            <person name="Culley D."/>
            <person name="Magnuson J.K."/>
            <person name="James T.Y."/>
            <person name="O'Malley M.A."/>
            <person name="Stajich J.E."/>
            <person name="Spatafora J.W."/>
            <person name="Visel A."/>
            <person name="Grigoriev I.V."/>
        </authorList>
    </citation>
    <scope>NUCLEOTIDE SEQUENCE [LARGE SCALE GENOMIC DNA]</scope>
    <source>
        <strain evidence="6 7">NRRL 3301</strain>
    </source>
</reference>
<keyword evidence="2" id="KW-0227">DNA damage</keyword>
<sequence>MSSEKEPDDVDATIPYDMTAWSLELEESQSNQKLSGSSGNDSTPSQRDLDLLNSAEPPQRLFRNRSDYMSQDHSGIMHPAADDSNPLKYGHYNSEAYVTTHNFRRGTSDLLGMASNLPLQGYTDVAALRGKIDARSRHYLTHGVDKHALLQPLSDSSFHSGSTDKGSLSGSSLAQHSSSQKSHLSQPSSTEERPRTGSLSSSTSSVDPPIVISTFPQERIPLSYHPALSPIADIPAESVTSPAHDGSSPSPSSHQPGPSQPPIVESTFPLQDEETKQVLQAASLQGSYATQDPATPAPTSQGPLVSKRKVQQRKLRSQNSTTLFQAPLPTSRRRQYQEAVVGVCVLFSSNLEDKQVKKCTRLASEKGATVVDAWDKCTHFVTNEFRRTINSICAYSSGKEIVTTRWLEDAAHMSGFPDTTSYRLCPVVMEPAYNQCRFYFTQKALHKIKRPNAQQLTKANGAKMVAQLPQEGTNVVVVGENKKDLALHVKKGRRTLVLEALMNVGDHLS</sequence>
<dbReference type="STRING" id="101127.A0A1X2G9N2"/>
<feature type="domain" description="BRCT" evidence="5">
    <location>
        <begin position="335"/>
        <end position="424"/>
    </location>
</feature>
<feature type="compositionally biased region" description="Low complexity" evidence="4">
    <location>
        <begin position="241"/>
        <end position="257"/>
    </location>
</feature>
<dbReference type="EMBL" id="MCGT01000029">
    <property type="protein sequence ID" value="ORX48569.1"/>
    <property type="molecule type" value="Genomic_DNA"/>
</dbReference>
<dbReference type="AlphaFoldDB" id="A0A1X2G9N2"/>
<comment type="caution">
    <text evidence="6">The sequence shown here is derived from an EMBL/GenBank/DDBJ whole genome shotgun (WGS) entry which is preliminary data.</text>
</comment>
<keyword evidence="3" id="KW-0539">Nucleus</keyword>
<dbReference type="PROSITE" id="PS50172">
    <property type="entry name" value="BRCT"/>
    <property type="match status" value="1"/>
</dbReference>
<dbReference type="PANTHER" id="PTHR23196">
    <property type="entry name" value="PAX TRANSCRIPTION ACTIVATION DOMAIN INTERACTING PROTEIN"/>
    <property type="match status" value="1"/>
</dbReference>
<evidence type="ECO:0000256" key="2">
    <source>
        <dbReference type="ARBA" id="ARBA00022763"/>
    </source>
</evidence>
<name>A0A1X2G9N2_9FUNG</name>
<dbReference type="SUPFAM" id="SSF52113">
    <property type="entry name" value="BRCT domain"/>
    <property type="match status" value="1"/>
</dbReference>
<dbReference type="GO" id="GO:0005634">
    <property type="term" value="C:nucleus"/>
    <property type="evidence" value="ECO:0007669"/>
    <property type="project" value="UniProtKB-SubCell"/>
</dbReference>
<dbReference type="PANTHER" id="PTHR23196:SF1">
    <property type="entry name" value="PAX-INTERACTING PROTEIN 1"/>
    <property type="match status" value="1"/>
</dbReference>
<dbReference type="CDD" id="cd17744">
    <property type="entry name" value="BRCT_MDC1_rpt1"/>
    <property type="match status" value="1"/>
</dbReference>
<dbReference type="Pfam" id="PF00533">
    <property type="entry name" value="BRCT"/>
    <property type="match status" value="1"/>
</dbReference>
<evidence type="ECO:0000259" key="5">
    <source>
        <dbReference type="PROSITE" id="PS50172"/>
    </source>
</evidence>
<proteinExistence type="predicted"/>
<feature type="compositionally biased region" description="Acidic residues" evidence="4">
    <location>
        <begin position="1"/>
        <end position="11"/>
    </location>
</feature>
<dbReference type="InterPro" id="IPR051579">
    <property type="entry name" value="DDR_Transcriptional_Reg"/>
</dbReference>
<feature type="compositionally biased region" description="Polar residues" evidence="4">
    <location>
        <begin position="28"/>
        <end position="46"/>
    </location>
</feature>
<protein>
    <recommendedName>
        <fullName evidence="5">BRCT domain-containing protein</fullName>
    </recommendedName>
</protein>
<accession>A0A1X2G9N2</accession>
<evidence type="ECO:0000256" key="3">
    <source>
        <dbReference type="ARBA" id="ARBA00023242"/>
    </source>
</evidence>
<evidence type="ECO:0000256" key="1">
    <source>
        <dbReference type="ARBA" id="ARBA00004123"/>
    </source>
</evidence>
<evidence type="ECO:0000313" key="6">
    <source>
        <dbReference type="EMBL" id="ORX48569.1"/>
    </source>
</evidence>
<feature type="region of interest" description="Disordered" evidence="4">
    <location>
        <begin position="156"/>
        <end position="210"/>
    </location>
</feature>
<dbReference type="Gene3D" id="3.40.50.10190">
    <property type="entry name" value="BRCT domain"/>
    <property type="match status" value="1"/>
</dbReference>
<feature type="compositionally biased region" description="Basic residues" evidence="4">
    <location>
        <begin position="306"/>
        <end position="316"/>
    </location>
</feature>
<feature type="region of interest" description="Disordered" evidence="4">
    <location>
        <begin position="1"/>
        <end position="59"/>
    </location>
</feature>
<keyword evidence="7" id="KW-1185">Reference proteome</keyword>
<dbReference type="OrthoDB" id="342264at2759"/>
<dbReference type="InterPro" id="IPR001357">
    <property type="entry name" value="BRCT_dom"/>
</dbReference>
<comment type="subcellular location">
    <subcellularLocation>
        <location evidence="1">Nucleus</location>
    </subcellularLocation>
</comment>
<dbReference type="InterPro" id="IPR036420">
    <property type="entry name" value="BRCT_dom_sf"/>
</dbReference>
<dbReference type="Proteomes" id="UP000242146">
    <property type="component" value="Unassembled WGS sequence"/>
</dbReference>
<evidence type="ECO:0000256" key="4">
    <source>
        <dbReference type="SAM" id="MobiDB-lite"/>
    </source>
</evidence>
<organism evidence="6 7">
    <name type="scientific">Hesseltinella vesiculosa</name>
    <dbReference type="NCBI Taxonomy" id="101127"/>
    <lineage>
        <taxon>Eukaryota</taxon>
        <taxon>Fungi</taxon>
        <taxon>Fungi incertae sedis</taxon>
        <taxon>Mucoromycota</taxon>
        <taxon>Mucoromycotina</taxon>
        <taxon>Mucoromycetes</taxon>
        <taxon>Mucorales</taxon>
        <taxon>Cunninghamellaceae</taxon>
        <taxon>Hesseltinella</taxon>
    </lineage>
</organism>
<feature type="compositionally biased region" description="Polar residues" evidence="4">
    <location>
        <begin position="277"/>
        <end position="303"/>
    </location>
</feature>
<feature type="compositionally biased region" description="Low complexity" evidence="4">
    <location>
        <begin position="167"/>
        <end position="189"/>
    </location>
</feature>